<protein>
    <submittedName>
        <fullName evidence="1">Uncharacterized protein</fullName>
    </submittedName>
</protein>
<reference evidence="1 2" key="1">
    <citation type="journal article" date="2015" name="Stand. Genomic Sci.">
        <title>Genomic Encyclopedia of Bacterial and Archaeal Type Strains, Phase III: the genomes of soil and plant-associated and newly described type strains.</title>
        <authorList>
            <person name="Whitman W.B."/>
            <person name="Woyke T."/>
            <person name="Klenk H.P."/>
            <person name="Zhou Y."/>
            <person name="Lilburn T.G."/>
            <person name="Beck B.J."/>
            <person name="De Vos P."/>
            <person name="Vandamme P."/>
            <person name="Eisen J.A."/>
            <person name="Garrity G."/>
            <person name="Hugenholtz P."/>
            <person name="Kyrpides N.C."/>
        </authorList>
    </citation>
    <scope>NUCLEOTIDE SEQUENCE [LARGE SCALE GENOMIC DNA]</scope>
    <source>
        <strain evidence="1 2">CGMCC 1.2546</strain>
    </source>
</reference>
<dbReference type="Proteomes" id="UP000317122">
    <property type="component" value="Unassembled WGS sequence"/>
</dbReference>
<accession>A0A562NLF0</accession>
<evidence type="ECO:0000313" key="1">
    <source>
        <dbReference type="EMBL" id="TWI33035.1"/>
    </source>
</evidence>
<evidence type="ECO:0000313" key="2">
    <source>
        <dbReference type="Proteomes" id="UP000317122"/>
    </source>
</evidence>
<gene>
    <name evidence="1" type="ORF">IQ26_04244</name>
</gene>
<dbReference type="AlphaFoldDB" id="A0A562NLF0"/>
<dbReference type="RefSeq" id="WP_145720302.1">
    <property type="nucleotide sequence ID" value="NZ_BSPF01000014.1"/>
</dbReference>
<name>A0A562NLF0_9HYPH</name>
<sequence>MDTAFEIDPEFSDFVERVEIVGANDKTSEMNWRAFTNWSLERIGAIFGAGTRSIRIRRAGRWLFDSYAGSNQLLAFVQAMVALEILLGDKEASDLTGLTELLSNRCAYLLGETQSERHEILQKFRAIYHVRSQIVHSGKSRLTDKEQVLFFELRGLCRKVLAKEMQLLLTPPRPHFGGAAPGGAT</sequence>
<dbReference type="OrthoDB" id="8445027at2"/>
<keyword evidence="2" id="KW-1185">Reference proteome</keyword>
<organism evidence="1 2">
    <name type="scientific">Mesorhizobium tianshanense</name>
    <dbReference type="NCBI Taxonomy" id="39844"/>
    <lineage>
        <taxon>Bacteria</taxon>
        <taxon>Pseudomonadati</taxon>
        <taxon>Pseudomonadota</taxon>
        <taxon>Alphaproteobacteria</taxon>
        <taxon>Hyphomicrobiales</taxon>
        <taxon>Phyllobacteriaceae</taxon>
        <taxon>Mesorhizobium</taxon>
    </lineage>
</organism>
<proteinExistence type="predicted"/>
<comment type="caution">
    <text evidence="1">The sequence shown here is derived from an EMBL/GenBank/DDBJ whole genome shotgun (WGS) entry which is preliminary data.</text>
</comment>
<dbReference type="EMBL" id="VLKT01000027">
    <property type="protein sequence ID" value="TWI33035.1"/>
    <property type="molecule type" value="Genomic_DNA"/>
</dbReference>